<protein>
    <recommendedName>
        <fullName evidence="1">Cthe-2314-like HEPN domain-containing protein</fullName>
    </recommendedName>
</protein>
<dbReference type="Proteomes" id="UP000567067">
    <property type="component" value="Unassembled WGS sequence"/>
</dbReference>
<feature type="domain" description="Cthe-2314-like HEPN" evidence="1">
    <location>
        <begin position="68"/>
        <end position="246"/>
    </location>
</feature>
<name>A0A7W3XQE7_9BACL</name>
<dbReference type="EMBL" id="JACJIP010000004">
    <property type="protein sequence ID" value="MBA9084423.1"/>
    <property type="molecule type" value="Genomic_DNA"/>
</dbReference>
<evidence type="ECO:0000313" key="2">
    <source>
        <dbReference type="EMBL" id="MBA9084423.1"/>
    </source>
</evidence>
<gene>
    <name evidence="2" type="ORF">FHR92_000880</name>
</gene>
<accession>A0A7W3XQE7</accession>
<evidence type="ECO:0000313" key="3">
    <source>
        <dbReference type="Proteomes" id="UP000567067"/>
    </source>
</evidence>
<proteinExistence type="predicted"/>
<dbReference type="AlphaFoldDB" id="A0A7W3XQE7"/>
<evidence type="ECO:0000259" key="1">
    <source>
        <dbReference type="Pfam" id="PF18730"/>
    </source>
</evidence>
<reference evidence="2 3" key="1">
    <citation type="submission" date="2020-08" db="EMBL/GenBank/DDBJ databases">
        <title>Genomic Encyclopedia of Type Strains, Phase III (KMG-III): the genomes of soil and plant-associated and newly described type strains.</title>
        <authorList>
            <person name="Whitman W."/>
        </authorList>
    </citation>
    <scope>NUCLEOTIDE SEQUENCE [LARGE SCALE GENOMIC DNA]</scope>
    <source>
        <strain evidence="2 3">CECT 8693</strain>
    </source>
</reference>
<keyword evidence="3" id="KW-1185">Reference proteome</keyword>
<organism evidence="2 3">
    <name type="scientific">Fontibacillus solani</name>
    <dbReference type="NCBI Taxonomy" id="1572857"/>
    <lineage>
        <taxon>Bacteria</taxon>
        <taxon>Bacillati</taxon>
        <taxon>Bacillota</taxon>
        <taxon>Bacilli</taxon>
        <taxon>Bacillales</taxon>
        <taxon>Paenibacillaceae</taxon>
        <taxon>Fontibacillus</taxon>
    </lineage>
</organism>
<dbReference type="Pfam" id="PF18730">
    <property type="entry name" value="HEPN_Cthe2314"/>
    <property type="match status" value="1"/>
</dbReference>
<dbReference type="InterPro" id="IPR041394">
    <property type="entry name" value="HEPN_Cthe2314"/>
</dbReference>
<sequence length="255" mass="30784">MNEERMIKYIFTKRGDVMLRILLGEPPRQNEGLLGRTIDAMVQTTRLLKKEIKLHQDPSHDYRKLEVWTRGLISSLDELEQCLYAANFFRKKVVHNYEQDMTTTERGDYARYVFFYKDAFIRVFSTLDKLGTLLNELYDLNTTKVKAHFSYFTVLRQFQYFKVYDDLGGRLVAIKENYREALSILRRRRNTEIHYMNHEMKDDLWQRHQTLYGKIELEDLDQHIHELEQGFQMVCETLEVVFIYTNQRWKKLISN</sequence>
<comment type="caution">
    <text evidence="2">The sequence shown here is derived from an EMBL/GenBank/DDBJ whole genome shotgun (WGS) entry which is preliminary data.</text>
</comment>